<name>A0A3P1WTB7_9ACTN</name>
<dbReference type="RefSeq" id="WP_125228178.1">
    <property type="nucleotide sequence ID" value="NZ_RQYT01000020.1"/>
</dbReference>
<dbReference type="EMBL" id="RQYT01000020">
    <property type="protein sequence ID" value="RRD49246.1"/>
    <property type="molecule type" value="Genomic_DNA"/>
</dbReference>
<evidence type="ECO:0000256" key="1">
    <source>
        <dbReference type="ARBA" id="ARBA00022574"/>
    </source>
</evidence>
<feature type="repeat" description="WD" evidence="3">
    <location>
        <begin position="71"/>
        <end position="103"/>
    </location>
</feature>
<dbReference type="InterPro" id="IPR036322">
    <property type="entry name" value="WD40_repeat_dom_sf"/>
</dbReference>
<dbReference type="SUPFAM" id="SSF50978">
    <property type="entry name" value="WD40 repeat-like"/>
    <property type="match status" value="1"/>
</dbReference>
<gene>
    <name evidence="5" type="ORF">EII35_09220</name>
</gene>
<dbReference type="PANTHER" id="PTHR19848">
    <property type="entry name" value="WD40 REPEAT PROTEIN"/>
    <property type="match status" value="1"/>
</dbReference>
<dbReference type="OrthoDB" id="218695at2"/>
<dbReference type="InterPro" id="IPR001680">
    <property type="entry name" value="WD40_rpt"/>
</dbReference>
<keyword evidence="2" id="KW-0677">Repeat</keyword>
<evidence type="ECO:0000256" key="4">
    <source>
        <dbReference type="SAM" id="MobiDB-lite"/>
    </source>
</evidence>
<dbReference type="Pfam" id="PF00400">
    <property type="entry name" value="WD40"/>
    <property type="match status" value="2"/>
</dbReference>
<dbReference type="AlphaFoldDB" id="A0A3P1WTB7"/>
<reference evidence="5 6" key="1">
    <citation type="submission" date="2018-11" db="EMBL/GenBank/DDBJ databases">
        <title>Genomes From Bacteria Associated with the Canine Oral Cavity: a Test Case for Automated Genome-Based Taxonomic Assignment.</title>
        <authorList>
            <person name="Coil D.A."/>
            <person name="Jospin G."/>
            <person name="Darling A.E."/>
            <person name="Wallis C."/>
            <person name="Davis I.J."/>
            <person name="Harris S."/>
            <person name="Eisen J.A."/>
            <person name="Holcombe L.J."/>
            <person name="O'Flynn C."/>
        </authorList>
    </citation>
    <scope>NUCLEOTIDE SEQUENCE [LARGE SCALE GENOMIC DNA]</scope>
    <source>
        <strain evidence="5 6">OH2822_COT-296</strain>
    </source>
</reference>
<evidence type="ECO:0000313" key="6">
    <source>
        <dbReference type="Proteomes" id="UP000280935"/>
    </source>
</evidence>
<accession>A0A3P1WTB7</accession>
<dbReference type="SUPFAM" id="SSF50969">
    <property type="entry name" value="YVTN repeat-like/Quinoprotein amine dehydrogenase"/>
    <property type="match status" value="1"/>
</dbReference>
<evidence type="ECO:0000313" key="5">
    <source>
        <dbReference type="EMBL" id="RRD49246.1"/>
    </source>
</evidence>
<keyword evidence="1 3" id="KW-0853">WD repeat</keyword>
<evidence type="ECO:0000256" key="2">
    <source>
        <dbReference type="ARBA" id="ARBA00022737"/>
    </source>
</evidence>
<comment type="caution">
    <text evidence="5">The sequence shown here is derived from an EMBL/GenBank/DDBJ whole genome shotgun (WGS) entry which is preliminary data.</text>
</comment>
<dbReference type="SMART" id="SM00320">
    <property type="entry name" value="WD40"/>
    <property type="match status" value="4"/>
</dbReference>
<dbReference type="InterPro" id="IPR015943">
    <property type="entry name" value="WD40/YVTN_repeat-like_dom_sf"/>
</dbReference>
<feature type="region of interest" description="Disordered" evidence="4">
    <location>
        <begin position="1"/>
        <end position="23"/>
    </location>
</feature>
<dbReference type="PANTHER" id="PTHR19848:SF8">
    <property type="entry name" value="F-BOX AND WD REPEAT DOMAIN CONTAINING 7"/>
    <property type="match status" value="1"/>
</dbReference>
<dbReference type="InterPro" id="IPR011044">
    <property type="entry name" value="Quino_amine_DH_bsu"/>
</dbReference>
<feature type="repeat" description="WD" evidence="3">
    <location>
        <begin position="23"/>
        <end position="67"/>
    </location>
</feature>
<dbReference type="PROSITE" id="PS50082">
    <property type="entry name" value="WD_REPEATS_2"/>
    <property type="match status" value="2"/>
</dbReference>
<evidence type="ECO:0000256" key="3">
    <source>
        <dbReference type="PROSITE-ProRule" id="PRU00221"/>
    </source>
</evidence>
<protein>
    <submittedName>
        <fullName evidence="5">Uncharacterized protein</fullName>
    </submittedName>
</protein>
<sequence>MSMQCDLPVRSARRLSSAPHRRLAGHDGGVTDLAVVDLPTGEQLLVSVGTDGSGVVWDPERGREVARLVGHHGAVNAVCSLAAPDRGARVVTGGDDGTLRFWDPCTGEPCGDPIRTGFDVVTEVLAWRCGTREFLAAVVGRDDAGDTILVVDPVSSEPLQVVGEGNHELSHLGVLTIEGRQVLVALAADRERGSVSIRLWDAGTGETVLEPIAVPDDDAEAMIVVPLESGGSGLAVVLDERVIRVDPVTGDVLGGPLLHPENQTSAVTFFRAVSGEPRLVTVLSTVSELWDARFPSVMLWDPRSQDLLGRFPTGHLGRMDRVVVLGDGETVALACRDGSVRLWRFDEALGHPMPGPTGREGSGAPLDHVPEPGGAGLLLTTYHPAGVTGEDLLSSGLEYDLWDAATAELIGTLPGRFADAVAHQDASGRAAVLTLQEDGALTSWDPRTLTPTGTWATNTKGRWFLRPEPGGSRVACFGAGPEVDVWDLASGEHVATFRDDDVDHPCLEPEAVAWVLTPQGPQLVIAHVTHLTLWDPASGDLRSHRPEDGAALGRQLHPGPGWVAVGDHEQRIILVDATFMEVLAVLSCPEGIADVATLPDGRVVTCTVAGGIDLWDPRSGSRLARHGVGAEVRRILALPDGSLALGLVDGWSIVTLPATNPG</sequence>
<organism evidence="5 6">
    <name type="scientific">Arachnia propionica</name>
    <dbReference type="NCBI Taxonomy" id="1750"/>
    <lineage>
        <taxon>Bacteria</taxon>
        <taxon>Bacillati</taxon>
        <taxon>Actinomycetota</taxon>
        <taxon>Actinomycetes</taxon>
        <taxon>Propionibacteriales</taxon>
        <taxon>Propionibacteriaceae</taxon>
        <taxon>Arachnia</taxon>
    </lineage>
</organism>
<dbReference type="Gene3D" id="2.130.10.10">
    <property type="entry name" value="YVTN repeat-like/Quinoprotein amine dehydrogenase"/>
    <property type="match status" value="4"/>
</dbReference>
<dbReference type="Proteomes" id="UP000280935">
    <property type="component" value="Unassembled WGS sequence"/>
</dbReference>
<proteinExistence type="predicted"/>